<name>A0ABS8T6A6_DATST</name>
<organism evidence="1 2">
    <name type="scientific">Datura stramonium</name>
    <name type="common">Jimsonweed</name>
    <name type="synonym">Common thornapple</name>
    <dbReference type="NCBI Taxonomy" id="4076"/>
    <lineage>
        <taxon>Eukaryota</taxon>
        <taxon>Viridiplantae</taxon>
        <taxon>Streptophyta</taxon>
        <taxon>Embryophyta</taxon>
        <taxon>Tracheophyta</taxon>
        <taxon>Spermatophyta</taxon>
        <taxon>Magnoliopsida</taxon>
        <taxon>eudicotyledons</taxon>
        <taxon>Gunneridae</taxon>
        <taxon>Pentapetalae</taxon>
        <taxon>asterids</taxon>
        <taxon>lamiids</taxon>
        <taxon>Solanales</taxon>
        <taxon>Solanaceae</taxon>
        <taxon>Solanoideae</taxon>
        <taxon>Datureae</taxon>
        <taxon>Datura</taxon>
    </lineage>
</organism>
<proteinExistence type="predicted"/>
<evidence type="ECO:0000313" key="2">
    <source>
        <dbReference type="Proteomes" id="UP000823775"/>
    </source>
</evidence>
<evidence type="ECO:0000313" key="1">
    <source>
        <dbReference type="EMBL" id="MCD7466688.1"/>
    </source>
</evidence>
<comment type="caution">
    <text evidence="1">The sequence shown here is derived from an EMBL/GenBank/DDBJ whole genome shotgun (WGS) entry which is preliminary data.</text>
</comment>
<dbReference type="Proteomes" id="UP000823775">
    <property type="component" value="Unassembled WGS sequence"/>
</dbReference>
<feature type="non-terminal residue" evidence="1">
    <location>
        <position position="1"/>
    </location>
</feature>
<accession>A0ABS8T6A6</accession>
<protein>
    <submittedName>
        <fullName evidence="1">Uncharacterized protein</fullName>
    </submittedName>
</protein>
<keyword evidence="2" id="KW-1185">Reference proteome</keyword>
<sequence length="111" mass="12541">AVVPFYGLQNGFATVERQDDESGVIRALVDDLSYAREWFEINCTHSAIAFLDCGLQTDRIHDCSGGLPSPLTSKFYRPNMQLHNDYMIHKSTAFLPSSGSFSTCRLRQYEN</sequence>
<reference evidence="1 2" key="1">
    <citation type="journal article" date="2021" name="BMC Genomics">
        <title>Datura genome reveals duplications of psychoactive alkaloid biosynthetic genes and high mutation rate following tissue culture.</title>
        <authorList>
            <person name="Rajewski A."/>
            <person name="Carter-House D."/>
            <person name="Stajich J."/>
            <person name="Litt A."/>
        </authorList>
    </citation>
    <scope>NUCLEOTIDE SEQUENCE [LARGE SCALE GENOMIC DNA]</scope>
    <source>
        <strain evidence="1">AR-01</strain>
    </source>
</reference>
<gene>
    <name evidence="1" type="ORF">HAX54_003626</name>
</gene>
<dbReference type="EMBL" id="JACEIK010001165">
    <property type="protein sequence ID" value="MCD7466688.1"/>
    <property type="molecule type" value="Genomic_DNA"/>
</dbReference>